<evidence type="ECO:0000256" key="2">
    <source>
        <dbReference type="SAM" id="Phobius"/>
    </source>
</evidence>
<dbReference type="AlphaFoldDB" id="A0A2C9U5E8"/>
<gene>
    <name evidence="3" type="ORF">MANES_17G034800v8</name>
</gene>
<evidence type="ECO:0000313" key="3">
    <source>
        <dbReference type="EMBL" id="OAY24680.1"/>
    </source>
</evidence>
<reference evidence="4" key="1">
    <citation type="journal article" date="2016" name="Nat. Biotechnol.">
        <title>Sequencing wild and cultivated cassava and related species reveals extensive interspecific hybridization and genetic diversity.</title>
        <authorList>
            <person name="Bredeson J.V."/>
            <person name="Lyons J.B."/>
            <person name="Prochnik S.E."/>
            <person name="Wu G.A."/>
            <person name="Ha C.M."/>
            <person name="Edsinger-Gonzales E."/>
            <person name="Grimwood J."/>
            <person name="Schmutz J."/>
            <person name="Rabbi I.Y."/>
            <person name="Egesi C."/>
            <person name="Nauluvula P."/>
            <person name="Lebot V."/>
            <person name="Ndunguru J."/>
            <person name="Mkamilo G."/>
            <person name="Bart R.S."/>
            <person name="Setter T.L."/>
            <person name="Gleadow R.M."/>
            <person name="Kulakow P."/>
            <person name="Ferguson M.E."/>
            <person name="Rounsley S."/>
            <person name="Rokhsar D.S."/>
        </authorList>
    </citation>
    <scope>NUCLEOTIDE SEQUENCE [LARGE SCALE GENOMIC DNA]</scope>
    <source>
        <strain evidence="4">cv. AM560-2</strain>
    </source>
</reference>
<keyword evidence="2" id="KW-0812">Transmembrane</keyword>
<evidence type="ECO:0000256" key="1">
    <source>
        <dbReference type="SAM" id="MobiDB-lite"/>
    </source>
</evidence>
<keyword evidence="2" id="KW-1133">Transmembrane helix</keyword>
<dbReference type="OrthoDB" id="683938at2759"/>
<dbReference type="OMA" id="PGIHTPV"/>
<sequence>MVDNPKLDLASCRCEAGGLEEKMGSPKVSVLDHMNGFQYTTEKSDGFVMDMESFSHVGNNKDINPNSRTTLQRSLSRKGSLRGGGGGCTEKNIYSNTSPYDRNNIAASSSLKGPCMTEKTPLAAVGTTDQSTNTQVHHQITITNTTSSNMNASIEDRFTIRRNSFKRPPSWAIDPKRILFFFATLSSIGTILLIYFTLSTAKLGADDSALD</sequence>
<keyword evidence="4" id="KW-1185">Reference proteome</keyword>
<dbReference type="PANTHER" id="PTHR34064">
    <property type="entry name" value="OS04G0672300 PROTEIN"/>
    <property type="match status" value="1"/>
</dbReference>
<comment type="caution">
    <text evidence="3">The sequence shown here is derived from an EMBL/GenBank/DDBJ whole genome shotgun (WGS) entry which is preliminary data.</text>
</comment>
<organism evidence="3 4">
    <name type="scientific">Manihot esculenta</name>
    <name type="common">Cassava</name>
    <name type="synonym">Jatropha manihot</name>
    <dbReference type="NCBI Taxonomy" id="3983"/>
    <lineage>
        <taxon>Eukaryota</taxon>
        <taxon>Viridiplantae</taxon>
        <taxon>Streptophyta</taxon>
        <taxon>Embryophyta</taxon>
        <taxon>Tracheophyta</taxon>
        <taxon>Spermatophyta</taxon>
        <taxon>Magnoliopsida</taxon>
        <taxon>eudicotyledons</taxon>
        <taxon>Gunneridae</taxon>
        <taxon>Pentapetalae</taxon>
        <taxon>rosids</taxon>
        <taxon>fabids</taxon>
        <taxon>Malpighiales</taxon>
        <taxon>Euphorbiaceae</taxon>
        <taxon>Crotonoideae</taxon>
        <taxon>Manihoteae</taxon>
        <taxon>Manihot</taxon>
    </lineage>
</organism>
<accession>A0A2C9U5E8</accession>
<evidence type="ECO:0000313" key="4">
    <source>
        <dbReference type="Proteomes" id="UP000091857"/>
    </source>
</evidence>
<feature type="transmembrane region" description="Helical" evidence="2">
    <location>
        <begin position="178"/>
        <end position="198"/>
    </location>
</feature>
<dbReference type="Gramene" id="Manes.17G034800.1.v8.1">
    <property type="protein sequence ID" value="Manes.17G034800.1.v8.1.CDS"/>
    <property type="gene ID" value="Manes.17G034800.v8.1"/>
</dbReference>
<feature type="compositionally biased region" description="Polar residues" evidence="1">
    <location>
        <begin position="58"/>
        <end position="70"/>
    </location>
</feature>
<name>A0A2C9U5E8_MANES</name>
<dbReference type="STRING" id="3983.A0A2C9U5E8"/>
<feature type="region of interest" description="Disordered" evidence="1">
    <location>
        <begin position="58"/>
        <end position="95"/>
    </location>
</feature>
<protein>
    <submittedName>
        <fullName evidence="3">Uncharacterized protein</fullName>
    </submittedName>
</protein>
<dbReference type="Proteomes" id="UP000091857">
    <property type="component" value="Chromosome 17"/>
</dbReference>
<keyword evidence="2" id="KW-0472">Membrane</keyword>
<dbReference type="PANTHER" id="PTHR34064:SF4">
    <property type="entry name" value="PROTEIN, PUTATIVE-RELATED"/>
    <property type="match status" value="1"/>
</dbReference>
<dbReference type="EMBL" id="CM004403">
    <property type="protein sequence ID" value="OAY24680.1"/>
    <property type="molecule type" value="Genomic_DNA"/>
</dbReference>
<proteinExistence type="predicted"/>